<dbReference type="AlphaFoldDB" id="A0A0G0MYI8"/>
<name>A0A0G0MYI8_9BACT</name>
<gene>
    <name evidence="3" type="ORF">UT34_C0002G0093</name>
</gene>
<dbReference type="InterPro" id="IPR000086">
    <property type="entry name" value="NUDIX_hydrolase_dom"/>
</dbReference>
<dbReference type="SUPFAM" id="SSF55811">
    <property type="entry name" value="Nudix"/>
    <property type="match status" value="1"/>
</dbReference>
<keyword evidence="1 3" id="KW-0378">Hydrolase</keyword>
<evidence type="ECO:0000259" key="2">
    <source>
        <dbReference type="PROSITE" id="PS51462"/>
    </source>
</evidence>
<evidence type="ECO:0000313" key="3">
    <source>
        <dbReference type="EMBL" id="KKR05586.1"/>
    </source>
</evidence>
<dbReference type="STRING" id="1619100.UT34_C0002G0093"/>
<dbReference type="Pfam" id="PF00293">
    <property type="entry name" value="NUDIX"/>
    <property type="match status" value="1"/>
</dbReference>
<dbReference type="Proteomes" id="UP000034799">
    <property type="component" value="Unassembled WGS sequence"/>
</dbReference>
<accession>A0A0G0MYI8</accession>
<protein>
    <submittedName>
        <fullName evidence="3">Putative hydrolase</fullName>
    </submittedName>
</protein>
<evidence type="ECO:0000313" key="4">
    <source>
        <dbReference type="Proteomes" id="UP000034799"/>
    </source>
</evidence>
<feature type="domain" description="Nudix hydrolase" evidence="2">
    <location>
        <begin position="25"/>
        <end position="159"/>
    </location>
</feature>
<dbReference type="PANTHER" id="PTHR43736:SF1">
    <property type="entry name" value="DIHYDRONEOPTERIN TRIPHOSPHATE DIPHOSPHATASE"/>
    <property type="match status" value="1"/>
</dbReference>
<dbReference type="InterPro" id="IPR020476">
    <property type="entry name" value="Nudix_hydrolase"/>
</dbReference>
<dbReference type="Gene3D" id="3.90.79.10">
    <property type="entry name" value="Nucleoside Triphosphate Pyrophosphohydrolase"/>
    <property type="match status" value="1"/>
</dbReference>
<dbReference type="PRINTS" id="PR00502">
    <property type="entry name" value="NUDIXFAMILY"/>
</dbReference>
<evidence type="ECO:0000256" key="1">
    <source>
        <dbReference type="ARBA" id="ARBA00022801"/>
    </source>
</evidence>
<comment type="caution">
    <text evidence="3">The sequence shown here is derived from an EMBL/GenBank/DDBJ whole genome shotgun (WGS) entry which is preliminary data.</text>
</comment>
<reference evidence="3 4" key="1">
    <citation type="journal article" date="2015" name="Nature">
        <title>rRNA introns, odd ribosomes, and small enigmatic genomes across a large radiation of phyla.</title>
        <authorList>
            <person name="Brown C.T."/>
            <person name="Hug L.A."/>
            <person name="Thomas B.C."/>
            <person name="Sharon I."/>
            <person name="Castelle C.J."/>
            <person name="Singh A."/>
            <person name="Wilkins M.J."/>
            <person name="Williams K.H."/>
            <person name="Banfield J.F."/>
        </authorList>
    </citation>
    <scope>NUCLEOTIDE SEQUENCE [LARGE SCALE GENOMIC DNA]</scope>
</reference>
<dbReference type="GO" id="GO:0016787">
    <property type="term" value="F:hydrolase activity"/>
    <property type="evidence" value="ECO:0007669"/>
    <property type="project" value="UniProtKB-KW"/>
</dbReference>
<dbReference type="PANTHER" id="PTHR43736">
    <property type="entry name" value="ADP-RIBOSE PYROPHOSPHATASE"/>
    <property type="match status" value="1"/>
</dbReference>
<dbReference type="EMBL" id="LBWK01000002">
    <property type="protein sequence ID" value="KKR05586.1"/>
    <property type="molecule type" value="Genomic_DNA"/>
</dbReference>
<dbReference type="PROSITE" id="PS51462">
    <property type="entry name" value="NUDIX"/>
    <property type="match status" value="1"/>
</dbReference>
<dbReference type="InterPro" id="IPR015797">
    <property type="entry name" value="NUDIX_hydrolase-like_dom_sf"/>
</dbReference>
<proteinExistence type="predicted"/>
<organism evidence="3 4">
    <name type="scientific">candidate division WS6 bacterium GW2011_GWF2_39_15</name>
    <dbReference type="NCBI Taxonomy" id="1619100"/>
    <lineage>
        <taxon>Bacteria</taxon>
        <taxon>Candidatus Dojkabacteria</taxon>
    </lineage>
</organism>
<sequence length="165" mass="18966">MFIPLSDFFPRSTISSMNKAVVSRPRVLLVIRAILISDSKILLIQRSRNDSHEPLKWEIPGGKLDKGQDVNSAAQRELIEEVGIFATPLSSLSFFDSDIDGSTKYKGLPYVRFVCLYKCETQKVRLSEEHEGFKWVTFDEALNEDITEFTRKGLLAWEKEMNKYL</sequence>